<dbReference type="Proteomes" id="UP000299102">
    <property type="component" value="Unassembled WGS sequence"/>
</dbReference>
<comment type="caution">
    <text evidence="1">The sequence shown here is derived from an EMBL/GenBank/DDBJ whole genome shotgun (WGS) entry which is preliminary data.</text>
</comment>
<organism evidence="1 2">
    <name type="scientific">Eumeta variegata</name>
    <name type="common">Bagworm moth</name>
    <name type="synonym">Eumeta japonica</name>
    <dbReference type="NCBI Taxonomy" id="151549"/>
    <lineage>
        <taxon>Eukaryota</taxon>
        <taxon>Metazoa</taxon>
        <taxon>Ecdysozoa</taxon>
        <taxon>Arthropoda</taxon>
        <taxon>Hexapoda</taxon>
        <taxon>Insecta</taxon>
        <taxon>Pterygota</taxon>
        <taxon>Neoptera</taxon>
        <taxon>Endopterygota</taxon>
        <taxon>Lepidoptera</taxon>
        <taxon>Glossata</taxon>
        <taxon>Ditrysia</taxon>
        <taxon>Tineoidea</taxon>
        <taxon>Psychidae</taxon>
        <taxon>Oiketicinae</taxon>
        <taxon>Eumeta</taxon>
    </lineage>
</organism>
<proteinExistence type="predicted"/>
<keyword evidence="2" id="KW-1185">Reference proteome</keyword>
<reference evidence="1 2" key="1">
    <citation type="journal article" date="2019" name="Commun. Biol.">
        <title>The bagworm genome reveals a unique fibroin gene that provides high tensile strength.</title>
        <authorList>
            <person name="Kono N."/>
            <person name="Nakamura H."/>
            <person name="Ohtoshi R."/>
            <person name="Tomita M."/>
            <person name="Numata K."/>
            <person name="Arakawa K."/>
        </authorList>
    </citation>
    <scope>NUCLEOTIDE SEQUENCE [LARGE SCALE GENOMIC DNA]</scope>
</reference>
<dbReference type="AlphaFoldDB" id="A0A4C1VF86"/>
<evidence type="ECO:0000313" key="1">
    <source>
        <dbReference type="EMBL" id="GBP36927.1"/>
    </source>
</evidence>
<evidence type="ECO:0000313" key="2">
    <source>
        <dbReference type="Proteomes" id="UP000299102"/>
    </source>
</evidence>
<sequence>MEYLSTLQSQKFPLFSRSYKGNFRVDSGLRASLTRRPLQRQRRAVIAKRFQARHGLRTTVMAHSSSIIPQPIFTGILPSPSAHSFLNEISYSYPRGRQAPTAPEWRVSMISVDHLSSGGSHTRLSLDNALKICRSYRY</sequence>
<name>A0A4C1VF86_EUMVA</name>
<protein>
    <submittedName>
        <fullName evidence="1">Uncharacterized protein</fullName>
    </submittedName>
</protein>
<gene>
    <name evidence="1" type="ORF">EVAR_23229_1</name>
</gene>
<dbReference type="EMBL" id="BGZK01000325">
    <property type="protein sequence ID" value="GBP36927.1"/>
    <property type="molecule type" value="Genomic_DNA"/>
</dbReference>
<accession>A0A4C1VF86</accession>